<proteinExistence type="predicted"/>
<dbReference type="SUPFAM" id="SSF53474">
    <property type="entry name" value="alpha/beta-Hydrolases"/>
    <property type="match status" value="1"/>
</dbReference>
<dbReference type="Pfam" id="PF12697">
    <property type="entry name" value="Abhydrolase_6"/>
    <property type="match status" value="1"/>
</dbReference>
<evidence type="ECO:0000259" key="1">
    <source>
        <dbReference type="Pfam" id="PF12697"/>
    </source>
</evidence>
<reference evidence="2" key="1">
    <citation type="submission" date="2022-11" db="EMBL/GenBank/DDBJ databases">
        <title>Minimal conservation of predation-associated metabolite biosynthetic gene clusters underscores biosynthetic potential of Myxococcota including descriptions for ten novel species: Archangium lansinium sp. nov., Myxococcus landrumus sp. nov., Nannocystis bai.</title>
        <authorList>
            <person name="Ahearne A."/>
            <person name="Stevens C."/>
            <person name="Phillips K."/>
        </authorList>
    </citation>
    <scope>NUCLEOTIDE SEQUENCE</scope>
    <source>
        <strain evidence="2">Na p29</strain>
    </source>
</reference>
<sequence length="367" mass="39332">MNIVELTQRCGFAALVALPAGCMDLPVDADVEARQGGGPGIDFDIGADGTPGFLLEDVQLRPGVTVDLFVNLYGSLDKASESKRCHFAVHGGVFAAASWRPYAKALGEDACVLVTDMPVRGNSGVPQGALFGDLDLFDYVTAIEEVLERLDARKIRPRTILGHSMGGTLVQMLQQRLVDAGSSLRKRFGIRDAILVASDLPAEVPWALGDSGDLSGLIQAFAVEEPAYGSLFEIPVALWPAFYFTNRDGDVVPGALTPAEIEAGGFNALGEPLRAIHQLNGTGPFTSRPSADAELFEKKGTRLRAIAYEEDIYVQLAESETLYRHLSGDPASRCFVPVLGPDTVHVLQFSNPQALVDAIADSEDCHY</sequence>
<accession>A0A9X3EZP9</accession>
<organism evidence="2 3">
    <name type="scientific">Nannocystis pusilla</name>
    <dbReference type="NCBI Taxonomy" id="889268"/>
    <lineage>
        <taxon>Bacteria</taxon>
        <taxon>Pseudomonadati</taxon>
        <taxon>Myxococcota</taxon>
        <taxon>Polyangia</taxon>
        <taxon>Nannocystales</taxon>
        <taxon>Nannocystaceae</taxon>
        <taxon>Nannocystis</taxon>
    </lineage>
</organism>
<evidence type="ECO:0000313" key="2">
    <source>
        <dbReference type="EMBL" id="MCY1008658.1"/>
    </source>
</evidence>
<dbReference type="InterPro" id="IPR029058">
    <property type="entry name" value="AB_hydrolase_fold"/>
</dbReference>
<protein>
    <submittedName>
        <fullName evidence="2">Alpha/beta hydrolase</fullName>
    </submittedName>
</protein>
<keyword evidence="2" id="KW-0378">Hydrolase</keyword>
<dbReference type="AlphaFoldDB" id="A0A9X3EZP9"/>
<keyword evidence="3" id="KW-1185">Reference proteome</keyword>
<feature type="domain" description="AB hydrolase-1" evidence="1">
    <location>
        <begin position="89"/>
        <end position="358"/>
    </location>
</feature>
<comment type="caution">
    <text evidence="2">The sequence shown here is derived from an EMBL/GenBank/DDBJ whole genome shotgun (WGS) entry which is preliminary data.</text>
</comment>
<dbReference type="Gene3D" id="3.40.50.1820">
    <property type="entry name" value="alpha/beta hydrolase"/>
    <property type="match status" value="1"/>
</dbReference>
<name>A0A9X3EZP9_9BACT</name>
<dbReference type="EMBL" id="JAPNKE010000002">
    <property type="protein sequence ID" value="MCY1008658.1"/>
    <property type="molecule type" value="Genomic_DNA"/>
</dbReference>
<dbReference type="GO" id="GO:0016787">
    <property type="term" value="F:hydrolase activity"/>
    <property type="evidence" value="ECO:0007669"/>
    <property type="project" value="UniProtKB-KW"/>
</dbReference>
<evidence type="ECO:0000313" key="3">
    <source>
        <dbReference type="Proteomes" id="UP001150924"/>
    </source>
</evidence>
<dbReference type="RefSeq" id="WP_267771264.1">
    <property type="nucleotide sequence ID" value="NZ_JAPNKE010000002.1"/>
</dbReference>
<gene>
    <name evidence="2" type="ORF">OV079_24460</name>
</gene>
<dbReference type="Proteomes" id="UP001150924">
    <property type="component" value="Unassembled WGS sequence"/>
</dbReference>
<dbReference type="InterPro" id="IPR000073">
    <property type="entry name" value="AB_hydrolase_1"/>
</dbReference>